<evidence type="ECO:0000313" key="1">
    <source>
        <dbReference type="EMBL" id="MPN10193.1"/>
    </source>
</evidence>
<accession>A0A645FCU9</accession>
<sequence>MIYIATKVGYNESVNVEYGLNIYIHEGIMLTHQDTDSGLCGPIKIYNELILLGIGI</sequence>
<protein>
    <submittedName>
        <fullName evidence="1">Uncharacterized protein</fullName>
    </submittedName>
</protein>
<gene>
    <name evidence="1" type="ORF">SDC9_157488</name>
</gene>
<reference evidence="1" key="1">
    <citation type="submission" date="2019-08" db="EMBL/GenBank/DDBJ databases">
        <authorList>
            <person name="Kucharzyk K."/>
            <person name="Murdoch R.W."/>
            <person name="Higgins S."/>
            <person name="Loffler F."/>
        </authorList>
    </citation>
    <scope>NUCLEOTIDE SEQUENCE</scope>
</reference>
<proteinExistence type="predicted"/>
<comment type="caution">
    <text evidence="1">The sequence shown here is derived from an EMBL/GenBank/DDBJ whole genome shotgun (WGS) entry which is preliminary data.</text>
</comment>
<dbReference type="AlphaFoldDB" id="A0A645FCU9"/>
<name>A0A645FCU9_9ZZZZ</name>
<organism evidence="1">
    <name type="scientific">bioreactor metagenome</name>
    <dbReference type="NCBI Taxonomy" id="1076179"/>
    <lineage>
        <taxon>unclassified sequences</taxon>
        <taxon>metagenomes</taxon>
        <taxon>ecological metagenomes</taxon>
    </lineage>
</organism>
<dbReference type="EMBL" id="VSSQ01056343">
    <property type="protein sequence ID" value="MPN10193.1"/>
    <property type="molecule type" value="Genomic_DNA"/>
</dbReference>